<comment type="caution">
    <text evidence="11">The sequence shown here is derived from an EMBL/GenBank/DDBJ whole genome shotgun (WGS) entry which is preliminary data.</text>
</comment>
<evidence type="ECO:0000256" key="9">
    <source>
        <dbReference type="RuleBase" id="RU362103"/>
    </source>
</evidence>
<evidence type="ECO:0000259" key="10">
    <source>
        <dbReference type="PROSITE" id="PS51210"/>
    </source>
</evidence>
<comment type="similarity">
    <text evidence="1 9">Belongs to the lysophospholipase family.</text>
</comment>
<dbReference type="PANTHER" id="PTHR10728">
    <property type="entry name" value="CYTOSOLIC PHOSPHOLIPASE A2"/>
    <property type="match status" value="1"/>
</dbReference>
<accession>A0A427XJ94</accession>
<dbReference type="PANTHER" id="PTHR10728:SF33">
    <property type="entry name" value="LYSOPHOSPHOLIPASE 1-RELATED"/>
    <property type="match status" value="1"/>
</dbReference>
<dbReference type="STRING" id="105984.A0A427XJ94"/>
<dbReference type="SMART" id="SM00022">
    <property type="entry name" value="PLAc"/>
    <property type="match status" value="1"/>
</dbReference>
<dbReference type="Gene3D" id="3.40.1090.10">
    <property type="entry name" value="Cytosolic phospholipase A2 catalytic domain"/>
    <property type="match status" value="1"/>
</dbReference>
<evidence type="ECO:0000313" key="12">
    <source>
        <dbReference type="Proteomes" id="UP000279236"/>
    </source>
</evidence>
<keyword evidence="6 8" id="KW-0443">Lipid metabolism</keyword>
<name>A0A427XJ94_9TREE</name>
<sequence>MLPLSVAFTLLAALGGREVAAVRAVSEQDFALRNTAIENAKRAIGNSLVRRLDATDYAPYQVDCPANVTWVRPASGLADGETKYLADRAAQIDSAVKTLTSQVGLNEPARRPVIGLALSGGGYRATINTLGQTQGLMANSPEAQAAGTAGWLDAVSYMTGLSGGSWAVGSIMANGGALPSDLAKDVWNLAESFIYPTSTNITTYYSELFSLAAAKQAAGFPVQVTDVYGLALGEHLLPTKWRMAGTPNITFSQLLSEVAELQNASLPYPIITAVGLEDPAASGNITSVVWEFSPHEFGSWSLGTESSIEGYFTPIEYLGSGVSAGASNGTCYKGLDQLTFVMGTSATLFNEMAASGISITALLSATAEELAIFNNVTENVSTIPNPFVGESLVANTVADESTLTLVDGGENDQTIPISPLLAKDRAVDVIVAFDSAGDTATTWPDGASMLATYEAAVAEAQWTNSTPSFPEVPSTNTFINLGLNTRPTFFGCNSTDTPLVIYVPNYPWLYMSNTATLQLAYPNASAVAQLESTQMSMTLNGTVAAWPTCLACAFTDRANYTTASNRSADCTKCFDAFCWDGTTNDTTPAAYNVSVGVPEFIKNLNLTLGGSSSDSSTTTSKSAAVGRQTGKLAVAAGVVAAGLALVM</sequence>
<feature type="signal peptide" evidence="9">
    <location>
        <begin position="1"/>
        <end position="24"/>
    </location>
</feature>
<dbReference type="InterPro" id="IPR002642">
    <property type="entry name" value="LysoPLipase_cat_dom"/>
</dbReference>
<dbReference type="InterPro" id="IPR016035">
    <property type="entry name" value="Acyl_Trfase/lysoPLipase"/>
</dbReference>
<dbReference type="EC" id="3.1.1.5" evidence="2 9"/>
<dbReference type="AlphaFoldDB" id="A0A427XJ94"/>
<dbReference type="GO" id="GO:0004623">
    <property type="term" value="F:phospholipase A2 activity"/>
    <property type="evidence" value="ECO:0007669"/>
    <property type="project" value="TreeGrafter"/>
</dbReference>
<gene>
    <name evidence="11" type="primary">PLB1_1</name>
    <name evidence="11" type="ORF">EHS24_001783</name>
</gene>
<evidence type="ECO:0000256" key="2">
    <source>
        <dbReference type="ARBA" id="ARBA00013274"/>
    </source>
</evidence>
<dbReference type="OrthoDB" id="4084751at2759"/>
<keyword evidence="3 9" id="KW-0732">Signal</keyword>
<organism evidence="11 12">
    <name type="scientific">Apiotrichum porosum</name>
    <dbReference type="NCBI Taxonomy" id="105984"/>
    <lineage>
        <taxon>Eukaryota</taxon>
        <taxon>Fungi</taxon>
        <taxon>Dikarya</taxon>
        <taxon>Basidiomycota</taxon>
        <taxon>Agaricomycotina</taxon>
        <taxon>Tremellomycetes</taxon>
        <taxon>Trichosporonales</taxon>
        <taxon>Trichosporonaceae</taxon>
        <taxon>Apiotrichum</taxon>
    </lineage>
</organism>
<dbReference type="RefSeq" id="XP_028474009.1">
    <property type="nucleotide sequence ID" value="XM_028617546.1"/>
</dbReference>
<dbReference type="GeneID" id="39586326"/>
<evidence type="ECO:0000256" key="6">
    <source>
        <dbReference type="ARBA" id="ARBA00023098"/>
    </source>
</evidence>
<evidence type="ECO:0000313" key="11">
    <source>
        <dbReference type="EMBL" id="RSH78862.1"/>
    </source>
</evidence>
<evidence type="ECO:0000256" key="3">
    <source>
        <dbReference type="ARBA" id="ARBA00022729"/>
    </source>
</evidence>
<dbReference type="SUPFAM" id="SSF52151">
    <property type="entry name" value="FabD/lysophospholipase-like"/>
    <property type="match status" value="1"/>
</dbReference>
<keyword evidence="7" id="KW-0325">Glycoprotein</keyword>
<reference evidence="11 12" key="1">
    <citation type="submission" date="2018-11" db="EMBL/GenBank/DDBJ databases">
        <title>Genome sequence of Apiotrichum porosum DSM 27194.</title>
        <authorList>
            <person name="Aliyu H."/>
            <person name="Gorte O."/>
            <person name="Ochsenreither K."/>
        </authorList>
    </citation>
    <scope>NUCLEOTIDE SEQUENCE [LARGE SCALE GENOMIC DNA]</scope>
    <source>
        <strain evidence="11 12">DSM 27194</strain>
    </source>
</reference>
<dbReference type="PROSITE" id="PS51210">
    <property type="entry name" value="PLA2C"/>
    <property type="match status" value="1"/>
</dbReference>
<keyword evidence="5 8" id="KW-0442">Lipid degradation</keyword>
<dbReference type="GO" id="GO:0004622">
    <property type="term" value="F:phosphatidylcholine lysophospholipase activity"/>
    <property type="evidence" value="ECO:0007669"/>
    <property type="project" value="UniProtKB-EC"/>
</dbReference>
<protein>
    <recommendedName>
        <fullName evidence="2 9">Lysophospholipase</fullName>
        <ecNumber evidence="2 9">3.1.1.5</ecNumber>
    </recommendedName>
</protein>
<dbReference type="Pfam" id="PF01735">
    <property type="entry name" value="PLA2_B"/>
    <property type="match status" value="1"/>
</dbReference>
<evidence type="ECO:0000256" key="7">
    <source>
        <dbReference type="ARBA" id="ARBA00023180"/>
    </source>
</evidence>
<evidence type="ECO:0000256" key="8">
    <source>
        <dbReference type="PROSITE-ProRule" id="PRU00555"/>
    </source>
</evidence>
<comment type="catalytic activity">
    <reaction evidence="9">
        <text>a 1-acyl-sn-glycero-3-phosphocholine + H2O = sn-glycerol 3-phosphocholine + a fatty acid + H(+)</text>
        <dbReference type="Rhea" id="RHEA:15177"/>
        <dbReference type="ChEBI" id="CHEBI:15377"/>
        <dbReference type="ChEBI" id="CHEBI:15378"/>
        <dbReference type="ChEBI" id="CHEBI:16870"/>
        <dbReference type="ChEBI" id="CHEBI:28868"/>
        <dbReference type="ChEBI" id="CHEBI:58168"/>
        <dbReference type="EC" id="3.1.1.5"/>
    </reaction>
</comment>
<proteinExistence type="inferred from homology"/>
<keyword evidence="4 8" id="KW-0378">Hydrolase</keyword>
<keyword evidence="12" id="KW-1185">Reference proteome</keyword>
<dbReference type="GO" id="GO:0005829">
    <property type="term" value="C:cytosol"/>
    <property type="evidence" value="ECO:0007669"/>
    <property type="project" value="TreeGrafter"/>
</dbReference>
<feature type="chain" id="PRO_5018824028" description="Lysophospholipase" evidence="9">
    <location>
        <begin position="25"/>
        <end position="647"/>
    </location>
</feature>
<dbReference type="Proteomes" id="UP000279236">
    <property type="component" value="Unassembled WGS sequence"/>
</dbReference>
<dbReference type="GO" id="GO:0046475">
    <property type="term" value="P:glycerophospholipid catabolic process"/>
    <property type="evidence" value="ECO:0007669"/>
    <property type="project" value="TreeGrafter"/>
</dbReference>
<evidence type="ECO:0000256" key="5">
    <source>
        <dbReference type="ARBA" id="ARBA00022963"/>
    </source>
</evidence>
<dbReference type="EMBL" id="RSCE01000011">
    <property type="protein sequence ID" value="RSH78862.1"/>
    <property type="molecule type" value="Genomic_DNA"/>
</dbReference>
<evidence type="ECO:0000256" key="4">
    <source>
        <dbReference type="ARBA" id="ARBA00022801"/>
    </source>
</evidence>
<evidence type="ECO:0000256" key="1">
    <source>
        <dbReference type="ARBA" id="ARBA00008780"/>
    </source>
</evidence>
<feature type="domain" description="PLA2c" evidence="10">
    <location>
        <begin position="63"/>
        <end position="584"/>
    </location>
</feature>